<evidence type="ECO:0000313" key="4">
    <source>
        <dbReference type="EMBL" id="HIS65678.1"/>
    </source>
</evidence>
<evidence type="ECO:0000259" key="3">
    <source>
        <dbReference type="PROSITE" id="PS51272"/>
    </source>
</evidence>
<proteinExistence type="predicted"/>
<dbReference type="EMBL" id="DVJJ01000150">
    <property type="protein sequence ID" value="HIS65678.1"/>
    <property type="molecule type" value="Genomic_DNA"/>
</dbReference>
<dbReference type="PROSITE" id="PS51272">
    <property type="entry name" value="SLH"/>
    <property type="match status" value="2"/>
</dbReference>
<dbReference type="Pfam" id="PF00395">
    <property type="entry name" value="SLH"/>
    <property type="match status" value="2"/>
</dbReference>
<dbReference type="AlphaFoldDB" id="A0A9D1JUD6"/>
<feature type="domain" description="SLH" evidence="3">
    <location>
        <begin position="26"/>
        <end position="89"/>
    </location>
</feature>
<keyword evidence="2" id="KW-0732">Signal</keyword>
<gene>
    <name evidence="4" type="ORF">IAA83_09995</name>
</gene>
<dbReference type="InterPro" id="IPR001119">
    <property type="entry name" value="SLH_dom"/>
</dbReference>
<comment type="caution">
    <text evidence="4">The sequence shown here is derived from an EMBL/GenBank/DDBJ whole genome shotgun (WGS) entry which is preliminary data.</text>
</comment>
<sequence length="381" mass="42041">MKTLRRCFLALTLALALSAGAAAVETSAFDFTDWNQVDYQSQVSILTSLGVVAGYADNSFRPDDPITRAEIAKIVSFLREDTVPQYTTSSYTDTADTWAGDYIEYCAEQGILGGYNGQFRPKDYVTARELAKALLVVLGQDSSAYVGDNWAEAVDEDADVLGIYNGYTLARDLYVTRQQACLLISNALQCPVQVEQQDGSMVYILDEMMEPVSLLQYRFKVIPVVGVVEANAQVDLRGGGSLDGNLLHIAGYTKDFEVSEQVANDMSLVGCNVTVYARFFEDYNRIYGVPQVVKDTGYSAGNLHASELPVVMKYGNLKFGNDTTYYINYERVNRAAIDLLEPQDVLSIFDYEGDNIIDLVLVTRTSAAESTPKDETTTAHR</sequence>
<dbReference type="PANTHER" id="PTHR43308">
    <property type="entry name" value="OUTER MEMBRANE PROTEIN ALPHA-RELATED"/>
    <property type="match status" value="1"/>
</dbReference>
<accession>A0A9D1JUD6</accession>
<protein>
    <submittedName>
        <fullName evidence="4">S-layer homology domain-containing protein</fullName>
    </submittedName>
</protein>
<organism evidence="4 5">
    <name type="scientific">Candidatus Avoscillospira avistercoris</name>
    <dbReference type="NCBI Taxonomy" id="2840707"/>
    <lineage>
        <taxon>Bacteria</taxon>
        <taxon>Bacillati</taxon>
        <taxon>Bacillota</taxon>
        <taxon>Clostridia</taxon>
        <taxon>Eubacteriales</taxon>
        <taxon>Oscillospiraceae</taxon>
        <taxon>Oscillospiraceae incertae sedis</taxon>
        <taxon>Candidatus Avoscillospira</taxon>
    </lineage>
</organism>
<feature type="chain" id="PRO_5039367947" evidence="2">
    <location>
        <begin position="22"/>
        <end position="381"/>
    </location>
</feature>
<dbReference type="PANTHER" id="PTHR43308:SF5">
    <property type="entry name" value="S-LAYER PROTEIN _ PEPTIDOGLYCAN ENDO-BETA-N-ACETYLGLUCOSAMINIDASE"/>
    <property type="match status" value="1"/>
</dbReference>
<name>A0A9D1JUD6_9FIRM</name>
<evidence type="ECO:0000313" key="5">
    <source>
        <dbReference type="Proteomes" id="UP000886741"/>
    </source>
</evidence>
<reference evidence="4" key="1">
    <citation type="submission" date="2020-10" db="EMBL/GenBank/DDBJ databases">
        <authorList>
            <person name="Gilroy R."/>
        </authorList>
    </citation>
    <scope>NUCLEOTIDE SEQUENCE</scope>
    <source>
        <strain evidence="4">ChiBcec16-1751</strain>
    </source>
</reference>
<reference evidence="4" key="2">
    <citation type="journal article" date="2021" name="PeerJ">
        <title>Extensive microbial diversity within the chicken gut microbiome revealed by metagenomics and culture.</title>
        <authorList>
            <person name="Gilroy R."/>
            <person name="Ravi A."/>
            <person name="Getino M."/>
            <person name="Pursley I."/>
            <person name="Horton D.L."/>
            <person name="Alikhan N.F."/>
            <person name="Baker D."/>
            <person name="Gharbi K."/>
            <person name="Hall N."/>
            <person name="Watson M."/>
            <person name="Adriaenssens E.M."/>
            <person name="Foster-Nyarko E."/>
            <person name="Jarju S."/>
            <person name="Secka A."/>
            <person name="Antonio M."/>
            <person name="Oren A."/>
            <person name="Chaudhuri R.R."/>
            <person name="La Ragione R."/>
            <person name="Hildebrand F."/>
            <person name="Pallen M.J."/>
        </authorList>
    </citation>
    <scope>NUCLEOTIDE SEQUENCE</scope>
    <source>
        <strain evidence="4">ChiBcec16-1751</strain>
    </source>
</reference>
<keyword evidence="1" id="KW-0677">Repeat</keyword>
<feature type="signal peptide" evidence="2">
    <location>
        <begin position="1"/>
        <end position="21"/>
    </location>
</feature>
<feature type="domain" description="SLH" evidence="3">
    <location>
        <begin position="90"/>
        <end position="148"/>
    </location>
</feature>
<dbReference type="InterPro" id="IPR051465">
    <property type="entry name" value="Cell_Envelope_Struct_Comp"/>
</dbReference>
<evidence type="ECO:0000256" key="1">
    <source>
        <dbReference type="ARBA" id="ARBA00022737"/>
    </source>
</evidence>
<dbReference type="Proteomes" id="UP000886741">
    <property type="component" value="Unassembled WGS sequence"/>
</dbReference>
<evidence type="ECO:0000256" key="2">
    <source>
        <dbReference type="SAM" id="SignalP"/>
    </source>
</evidence>